<gene>
    <name evidence="1" type="ORF">DI536_25155</name>
</gene>
<proteinExistence type="predicted"/>
<dbReference type="EMBL" id="QFQP01000026">
    <property type="protein sequence ID" value="PZR08200.1"/>
    <property type="molecule type" value="Genomic_DNA"/>
</dbReference>
<dbReference type="Proteomes" id="UP000249061">
    <property type="component" value="Unassembled WGS sequence"/>
</dbReference>
<reference evidence="1 2" key="1">
    <citation type="submission" date="2017-08" db="EMBL/GenBank/DDBJ databases">
        <title>Infants hospitalized years apart are colonized by the same room-sourced microbial strains.</title>
        <authorList>
            <person name="Brooks B."/>
            <person name="Olm M.R."/>
            <person name="Firek B.A."/>
            <person name="Baker R."/>
            <person name="Thomas B.C."/>
            <person name="Morowitz M.J."/>
            <person name="Banfield J.F."/>
        </authorList>
    </citation>
    <scope>NUCLEOTIDE SEQUENCE [LARGE SCALE GENOMIC DNA]</scope>
    <source>
        <strain evidence="1">S2_003_000_R2_14</strain>
    </source>
</reference>
<organism evidence="1 2">
    <name type="scientific">Archangium gephyra</name>
    <dbReference type="NCBI Taxonomy" id="48"/>
    <lineage>
        <taxon>Bacteria</taxon>
        <taxon>Pseudomonadati</taxon>
        <taxon>Myxococcota</taxon>
        <taxon>Myxococcia</taxon>
        <taxon>Myxococcales</taxon>
        <taxon>Cystobacterineae</taxon>
        <taxon>Archangiaceae</taxon>
        <taxon>Archangium</taxon>
    </lineage>
</organism>
<comment type="caution">
    <text evidence="1">The sequence shown here is derived from an EMBL/GenBank/DDBJ whole genome shotgun (WGS) entry which is preliminary data.</text>
</comment>
<evidence type="ECO:0000313" key="1">
    <source>
        <dbReference type="EMBL" id="PZR08200.1"/>
    </source>
</evidence>
<sequence>MDSSNRISLTPTVARQTPKNEFGNVLKDALTTAANVGGSLLGGAGIPGAGIVSAAVNNVTALASSGGNTRSASLAATGVTTVGGGGNVVASTGAAGGATQAAMNTSVGAGGDMTGMISQMRAEADRSMMVQMQMQNESREYNTLSNVLKVRHDSAKSAINNIR</sequence>
<accession>A0A2W5SYZ0</accession>
<protein>
    <submittedName>
        <fullName evidence="1">Uncharacterized protein</fullName>
    </submittedName>
</protein>
<name>A0A2W5SYZ0_9BACT</name>
<dbReference type="AlphaFoldDB" id="A0A2W5SYZ0"/>
<evidence type="ECO:0000313" key="2">
    <source>
        <dbReference type="Proteomes" id="UP000249061"/>
    </source>
</evidence>